<comment type="similarity">
    <text evidence="2">Belongs to the transposase mutator family.</text>
</comment>
<reference evidence="6 7" key="1">
    <citation type="submission" date="2021-01" db="EMBL/GenBank/DDBJ databases">
        <title>Streptomyces acididurans sp. nov., isolated from a peat swamp forest soil.</title>
        <authorList>
            <person name="Chantavorakit T."/>
            <person name="Duangmal K."/>
        </authorList>
    </citation>
    <scope>NUCLEOTIDE SEQUENCE [LARGE SCALE GENOMIC DNA]</scope>
    <source>
        <strain evidence="6 7">KK5PA1</strain>
    </source>
</reference>
<dbReference type="Pfam" id="PF00872">
    <property type="entry name" value="Transposase_mut"/>
    <property type="match status" value="1"/>
</dbReference>
<dbReference type="EMBL" id="JADKYB010000001">
    <property type="protein sequence ID" value="MBM9503149.1"/>
    <property type="molecule type" value="Genomic_DNA"/>
</dbReference>
<comment type="caution">
    <text evidence="6">The sequence shown here is derived from an EMBL/GenBank/DDBJ whole genome shotgun (WGS) entry which is preliminary data.</text>
</comment>
<evidence type="ECO:0000313" key="6">
    <source>
        <dbReference type="EMBL" id="MBM9503149.1"/>
    </source>
</evidence>
<sequence>MIDAVHVRIRDGQVADRAVYVVIAVDTDGCRQILGIRAGDGGEGAEILVTTLADGAAVEAAMTGPEGALRTLSTGRGMDSDGILASGRRNCASGCSRCSTSSAVGHRGWAGSATAAG</sequence>
<dbReference type="InterPro" id="IPR001207">
    <property type="entry name" value="Transposase_mutator"/>
</dbReference>
<evidence type="ECO:0000256" key="3">
    <source>
        <dbReference type="ARBA" id="ARBA00022578"/>
    </source>
</evidence>
<evidence type="ECO:0000256" key="2">
    <source>
        <dbReference type="ARBA" id="ARBA00010961"/>
    </source>
</evidence>
<comment type="function">
    <text evidence="1">Required for the transposition of the insertion element.</text>
</comment>
<keyword evidence="5" id="KW-0233">DNA recombination</keyword>
<keyword evidence="3" id="KW-0815">Transposition</keyword>
<accession>A0ABS2TIH7</accession>
<keyword evidence="4" id="KW-0238">DNA-binding</keyword>
<dbReference type="Proteomes" id="UP000749040">
    <property type="component" value="Unassembled WGS sequence"/>
</dbReference>
<keyword evidence="7" id="KW-1185">Reference proteome</keyword>
<evidence type="ECO:0000313" key="7">
    <source>
        <dbReference type="Proteomes" id="UP000749040"/>
    </source>
</evidence>
<evidence type="ECO:0000256" key="5">
    <source>
        <dbReference type="ARBA" id="ARBA00023172"/>
    </source>
</evidence>
<organism evidence="6 7">
    <name type="scientific">Actinacidiphila acididurans</name>
    <dbReference type="NCBI Taxonomy" id="2784346"/>
    <lineage>
        <taxon>Bacteria</taxon>
        <taxon>Bacillati</taxon>
        <taxon>Actinomycetota</taxon>
        <taxon>Actinomycetes</taxon>
        <taxon>Kitasatosporales</taxon>
        <taxon>Streptomycetaceae</taxon>
        <taxon>Actinacidiphila</taxon>
    </lineage>
</organism>
<evidence type="ECO:0000256" key="4">
    <source>
        <dbReference type="ARBA" id="ARBA00023125"/>
    </source>
</evidence>
<protein>
    <submittedName>
        <fullName evidence="6">Transposase</fullName>
    </submittedName>
</protein>
<name>A0ABS2TIH7_9ACTN</name>
<gene>
    <name evidence="6" type="ORF">ITX44_01110</name>
</gene>
<proteinExistence type="inferred from homology"/>
<evidence type="ECO:0000256" key="1">
    <source>
        <dbReference type="ARBA" id="ARBA00002190"/>
    </source>
</evidence>